<keyword evidence="10" id="KW-0812">Transmembrane</keyword>
<evidence type="ECO:0000256" key="3">
    <source>
        <dbReference type="ARBA" id="ARBA00022553"/>
    </source>
</evidence>
<feature type="transmembrane region" description="Helical" evidence="10">
    <location>
        <begin position="377"/>
        <end position="399"/>
    </location>
</feature>
<evidence type="ECO:0000259" key="11">
    <source>
        <dbReference type="Pfam" id="PF07730"/>
    </source>
</evidence>
<evidence type="ECO:0000313" key="12">
    <source>
        <dbReference type="EMBL" id="MFC4565391.1"/>
    </source>
</evidence>
<feature type="transmembrane region" description="Helical" evidence="10">
    <location>
        <begin position="72"/>
        <end position="93"/>
    </location>
</feature>
<sequence>MGDDTVQRRAFRPGVWPLRIGRWLWDRRHGIVDWALAIGLFPIWVFTVIELPNGPFKTLVDRIDTVGTSDEAAVVWVAIAFGGATAVSLATLFRRSRPAVLLSVAAVLAFGFGNGFPIALALYSYASWFSHRRRSPAVWTAAMVLGVIWICTYSYADNGGEGLAEAVIFVTVLVVALPVTAGLLVATVRRRLVENLHERAGRPEREQHRSAEQAVNGERSRVTGQLRPFPLGAWPPKIRERLEDGRHGLVDWALAIGLFPIWAGTMVELFSGPFHTLFDGGRPGNTLIPEDFAVIAIVLGGATVVSLATLLRRSRPAVLLSVAAVLAFGFGNGFPIALALYSYASWFSHRRRSLAVWTAAMVLGVIWIHVYSSADNIVGSSIFVTVLVVALPLTAGLWVGARRQLIGNLHERAERLEREQHLLAEQAINGERTRIAREMHDIVAHRVSLMVLHAGGLEVSTAESTTADTAGLIRTTGREALAELREILGVLRSSDDAAPTAPQPVLADLARLIGQWRTAGMPVEWVTTGTPRALPPRLERTAYRMVQEALTNAGKHAPGRPVTVQLGYGERDLEIVVANEPLPDIGPAVEPPPTSGYGLAGLRERIALAGGTLSAGPFPDGGWRVRAVVPIDGAVDEDEDG</sequence>
<dbReference type="CDD" id="cd16917">
    <property type="entry name" value="HATPase_UhpB-NarQ-NarX-like"/>
    <property type="match status" value="1"/>
</dbReference>
<accession>A0ABV9E2Q8</accession>
<dbReference type="Proteomes" id="UP001595923">
    <property type="component" value="Unassembled WGS sequence"/>
</dbReference>
<keyword evidence="7" id="KW-0067">ATP-binding</keyword>
<dbReference type="GO" id="GO:0016301">
    <property type="term" value="F:kinase activity"/>
    <property type="evidence" value="ECO:0007669"/>
    <property type="project" value="UniProtKB-KW"/>
</dbReference>
<keyword evidence="3" id="KW-0597">Phosphoprotein</keyword>
<keyword evidence="5" id="KW-0547">Nucleotide-binding</keyword>
<dbReference type="Gene3D" id="3.30.565.10">
    <property type="entry name" value="Histidine kinase-like ATPase, C-terminal domain"/>
    <property type="match status" value="1"/>
</dbReference>
<dbReference type="Gene3D" id="1.20.5.1930">
    <property type="match status" value="1"/>
</dbReference>
<feature type="transmembrane region" description="Helical" evidence="10">
    <location>
        <begin position="252"/>
        <end position="271"/>
    </location>
</feature>
<keyword evidence="10" id="KW-0472">Membrane</keyword>
<reference evidence="13" key="1">
    <citation type="journal article" date="2019" name="Int. J. Syst. Evol. Microbiol.">
        <title>The Global Catalogue of Microorganisms (GCM) 10K type strain sequencing project: providing services to taxonomists for standard genome sequencing and annotation.</title>
        <authorList>
            <consortium name="The Broad Institute Genomics Platform"/>
            <consortium name="The Broad Institute Genome Sequencing Center for Infectious Disease"/>
            <person name="Wu L."/>
            <person name="Ma J."/>
        </authorList>
    </citation>
    <scope>NUCLEOTIDE SEQUENCE [LARGE SCALE GENOMIC DNA]</scope>
    <source>
        <strain evidence="13">XZYJ18</strain>
    </source>
</reference>
<evidence type="ECO:0000256" key="1">
    <source>
        <dbReference type="ARBA" id="ARBA00000085"/>
    </source>
</evidence>
<proteinExistence type="predicted"/>
<feature type="transmembrane region" description="Helical" evidence="10">
    <location>
        <begin position="137"/>
        <end position="156"/>
    </location>
</feature>
<evidence type="ECO:0000313" key="13">
    <source>
        <dbReference type="Proteomes" id="UP001595923"/>
    </source>
</evidence>
<dbReference type="PANTHER" id="PTHR24421:SF10">
    <property type="entry name" value="NITRATE_NITRITE SENSOR PROTEIN NARQ"/>
    <property type="match status" value="1"/>
</dbReference>
<keyword evidence="4" id="KW-0808">Transferase</keyword>
<comment type="catalytic activity">
    <reaction evidence="1">
        <text>ATP + protein L-histidine = ADP + protein N-phospho-L-histidine.</text>
        <dbReference type="EC" id="2.7.13.3"/>
    </reaction>
</comment>
<feature type="domain" description="Signal transduction histidine kinase subgroup 3 dimerisation and phosphoacceptor" evidence="11">
    <location>
        <begin position="431"/>
        <end position="495"/>
    </location>
</feature>
<dbReference type="EMBL" id="JBHSFQ010000037">
    <property type="protein sequence ID" value="MFC4565391.1"/>
    <property type="molecule type" value="Genomic_DNA"/>
</dbReference>
<dbReference type="EC" id="2.7.13.3" evidence="2"/>
<feature type="region of interest" description="Disordered" evidence="9">
    <location>
        <begin position="199"/>
        <end position="220"/>
    </location>
</feature>
<evidence type="ECO:0000256" key="7">
    <source>
        <dbReference type="ARBA" id="ARBA00022840"/>
    </source>
</evidence>
<evidence type="ECO:0000256" key="5">
    <source>
        <dbReference type="ARBA" id="ARBA00022741"/>
    </source>
</evidence>
<feature type="transmembrane region" description="Helical" evidence="10">
    <location>
        <begin position="353"/>
        <end position="371"/>
    </location>
</feature>
<name>A0ABV9E2Q8_9ACTN</name>
<feature type="transmembrane region" description="Helical" evidence="10">
    <location>
        <begin position="317"/>
        <end position="341"/>
    </location>
</feature>
<keyword evidence="6 12" id="KW-0418">Kinase</keyword>
<evidence type="ECO:0000256" key="4">
    <source>
        <dbReference type="ARBA" id="ARBA00022679"/>
    </source>
</evidence>
<dbReference type="Pfam" id="PF07730">
    <property type="entry name" value="HisKA_3"/>
    <property type="match status" value="1"/>
</dbReference>
<feature type="transmembrane region" description="Helical" evidence="10">
    <location>
        <begin position="292"/>
        <end position="311"/>
    </location>
</feature>
<evidence type="ECO:0000256" key="9">
    <source>
        <dbReference type="SAM" id="MobiDB-lite"/>
    </source>
</evidence>
<dbReference type="PANTHER" id="PTHR24421">
    <property type="entry name" value="NITRATE/NITRITE SENSOR PROTEIN NARX-RELATED"/>
    <property type="match status" value="1"/>
</dbReference>
<organism evidence="12 13">
    <name type="scientific">Nocardiopsis mangrovi</name>
    <dbReference type="NCBI Taxonomy" id="1179818"/>
    <lineage>
        <taxon>Bacteria</taxon>
        <taxon>Bacillati</taxon>
        <taxon>Actinomycetota</taxon>
        <taxon>Actinomycetes</taxon>
        <taxon>Streptosporangiales</taxon>
        <taxon>Nocardiopsidaceae</taxon>
        <taxon>Nocardiopsis</taxon>
    </lineage>
</organism>
<keyword evidence="13" id="KW-1185">Reference proteome</keyword>
<gene>
    <name evidence="12" type="ORF">ACFO4E_26340</name>
</gene>
<comment type="caution">
    <text evidence="12">The sequence shown here is derived from an EMBL/GenBank/DDBJ whole genome shotgun (WGS) entry which is preliminary data.</text>
</comment>
<feature type="compositionally biased region" description="Basic and acidic residues" evidence="9">
    <location>
        <begin position="199"/>
        <end position="211"/>
    </location>
</feature>
<dbReference type="RefSeq" id="WP_378579300.1">
    <property type="nucleotide sequence ID" value="NZ_JBHSFQ010000037.1"/>
</dbReference>
<dbReference type="InterPro" id="IPR050482">
    <property type="entry name" value="Sensor_HK_TwoCompSys"/>
</dbReference>
<dbReference type="SUPFAM" id="SSF55874">
    <property type="entry name" value="ATPase domain of HSP90 chaperone/DNA topoisomerase II/histidine kinase"/>
    <property type="match status" value="1"/>
</dbReference>
<keyword evidence="8" id="KW-0902">Two-component regulatory system</keyword>
<keyword evidence="10" id="KW-1133">Transmembrane helix</keyword>
<dbReference type="InterPro" id="IPR011712">
    <property type="entry name" value="Sig_transdc_His_kin_sub3_dim/P"/>
</dbReference>
<evidence type="ECO:0000256" key="2">
    <source>
        <dbReference type="ARBA" id="ARBA00012438"/>
    </source>
</evidence>
<evidence type="ECO:0000256" key="8">
    <source>
        <dbReference type="ARBA" id="ARBA00023012"/>
    </source>
</evidence>
<dbReference type="InterPro" id="IPR036890">
    <property type="entry name" value="HATPase_C_sf"/>
</dbReference>
<protein>
    <recommendedName>
        <fullName evidence="2">histidine kinase</fullName>
        <ecNumber evidence="2">2.7.13.3</ecNumber>
    </recommendedName>
</protein>
<feature type="transmembrane region" description="Helical" evidence="10">
    <location>
        <begin position="100"/>
        <end position="125"/>
    </location>
</feature>
<feature type="transmembrane region" description="Helical" evidence="10">
    <location>
        <begin position="163"/>
        <end position="186"/>
    </location>
</feature>
<evidence type="ECO:0000256" key="10">
    <source>
        <dbReference type="SAM" id="Phobius"/>
    </source>
</evidence>
<feature type="transmembrane region" description="Helical" evidence="10">
    <location>
        <begin position="31"/>
        <end position="52"/>
    </location>
</feature>
<evidence type="ECO:0000256" key="6">
    <source>
        <dbReference type="ARBA" id="ARBA00022777"/>
    </source>
</evidence>